<feature type="transmembrane region" description="Helical" evidence="6">
    <location>
        <begin position="93"/>
        <end position="117"/>
    </location>
</feature>
<feature type="transmembrane region" description="Helical" evidence="6">
    <location>
        <begin position="66"/>
        <end position="87"/>
    </location>
</feature>
<proteinExistence type="inferred from homology"/>
<name>A0A3L9ZK99_9FLAO</name>
<dbReference type="SUPFAM" id="SSF103481">
    <property type="entry name" value="Multidrug resistance efflux transporter EmrE"/>
    <property type="match status" value="2"/>
</dbReference>
<sequence>MDKIYNNRWFLLLFISITWGSSFILIKKSLLVFTPYEIGAIRVLGSGLILAAIGIPALLKMGKNNLLWVIIAGFFGNFLPMFLFPIAQTQVSSSLAGILDSLVPIFILAFGFLLFGIKSKITQVIGAIIGFIGAASLIFFSEGNSENSQFGYAMLIILGGASYAVNSLIVKEKLPQLNAVKLTAAVYSFWAIPSGIILYFTGMIQNFEMQPTYIEPMIYMSFLTIFGTAIAMLLYFKLIQKTSAVFASISSYLLPVVAIIWGILDGEEFTFWYIIGGALISIGIYLIREKKALTVTTTKH</sequence>
<evidence type="ECO:0000313" key="8">
    <source>
        <dbReference type="EMBL" id="RMA72976.1"/>
    </source>
</evidence>
<feature type="transmembrane region" description="Helical" evidence="6">
    <location>
        <begin position="124"/>
        <end position="140"/>
    </location>
</feature>
<feature type="transmembrane region" description="Helical" evidence="6">
    <location>
        <begin position="270"/>
        <end position="287"/>
    </location>
</feature>
<evidence type="ECO:0000256" key="4">
    <source>
        <dbReference type="ARBA" id="ARBA00022989"/>
    </source>
</evidence>
<evidence type="ECO:0000313" key="9">
    <source>
        <dbReference type="Proteomes" id="UP000280368"/>
    </source>
</evidence>
<evidence type="ECO:0000256" key="3">
    <source>
        <dbReference type="ARBA" id="ARBA00022692"/>
    </source>
</evidence>
<feature type="domain" description="EamA" evidence="7">
    <location>
        <begin position="10"/>
        <end position="137"/>
    </location>
</feature>
<dbReference type="AlphaFoldDB" id="A0A3L9ZK99"/>
<dbReference type="EMBL" id="REFH01000011">
    <property type="protein sequence ID" value="RMA72976.1"/>
    <property type="molecule type" value="Genomic_DNA"/>
</dbReference>
<feature type="transmembrane region" description="Helical" evidence="6">
    <location>
        <begin position="243"/>
        <end position="264"/>
    </location>
</feature>
<dbReference type="PANTHER" id="PTHR32322:SF2">
    <property type="entry name" value="EAMA DOMAIN-CONTAINING PROTEIN"/>
    <property type="match status" value="1"/>
</dbReference>
<dbReference type="InterPro" id="IPR000620">
    <property type="entry name" value="EamA_dom"/>
</dbReference>
<comment type="similarity">
    <text evidence="2">Belongs to the EamA transporter family.</text>
</comment>
<comment type="subcellular location">
    <subcellularLocation>
        <location evidence="1">Membrane</location>
        <topology evidence="1">Multi-pass membrane protein</topology>
    </subcellularLocation>
</comment>
<dbReference type="GO" id="GO:0016020">
    <property type="term" value="C:membrane"/>
    <property type="evidence" value="ECO:0007669"/>
    <property type="project" value="UniProtKB-SubCell"/>
</dbReference>
<gene>
    <name evidence="8" type="ORF">BC961_2572</name>
</gene>
<organism evidence="8 9">
    <name type="scientific">Flavobacterium weaverense</name>
    <dbReference type="NCBI Taxonomy" id="271156"/>
    <lineage>
        <taxon>Bacteria</taxon>
        <taxon>Pseudomonadati</taxon>
        <taxon>Bacteroidota</taxon>
        <taxon>Flavobacteriia</taxon>
        <taxon>Flavobacteriales</taxon>
        <taxon>Flavobacteriaceae</taxon>
        <taxon>Flavobacterium</taxon>
    </lineage>
</organism>
<keyword evidence="9" id="KW-1185">Reference proteome</keyword>
<feature type="transmembrane region" description="Helical" evidence="6">
    <location>
        <begin position="38"/>
        <end position="59"/>
    </location>
</feature>
<dbReference type="RefSeq" id="WP_121926161.1">
    <property type="nucleotide sequence ID" value="NZ_CBCSGA010000010.1"/>
</dbReference>
<feature type="transmembrane region" description="Helical" evidence="6">
    <location>
        <begin position="216"/>
        <end position="236"/>
    </location>
</feature>
<evidence type="ECO:0000256" key="6">
    <source>
        <dbReference type="SAM" id="Phobius"/>
    </source>
</evidence>
<feature type="domain" description="EamA" evidence="7">
    <location>
        <begin position="153"/>
        <end position="287"/>
    </location>
</feature>
<evidence type="ECO:0000256" key="5">
    <source>
        <dbReference type="ARBA" id="ARBA00023136"/>
    </source>
</evidence>
<dbReference type="OrthoDB" id="1117213at2"/>
<feature type="transmembrane region" description="Helical" evidence="6">
    <location>
        <begin position="152"/>
        <end position="170"/>
    </location>
</feature>
<protein>
    <submittedName>
        <fullName evidence="8">EamA-like transporter family protein</fullName>
    </submittedName>
</protein>
<feature type="transmembrane region" description="Helical" evidence="6">
    <location>
        <begin position="9"/>
        <end position="26"/>
    </location>
</feature>
<comment type="caution">
    <text evidence="8">The sequence shown here is derived from an EMBL/GenBank/DDBJ whole genome shotgun (WGS) entry which is preliminary data.</text>
</comment>
<dbReference type="Pfam" id="PF00892">
    <property type="entry name" value="EamA"/>
    <property type="match status" value="2"/>
</dbReference>
<evidence type="ECO:0000256" key="1">
    <source>
        <dbReference type="ARBA" id="ARBA00004141"/>
    </source>
</evidence>
<keyword evidence="3 6" id="KW-0812">Transmembrane</keyword>
<evidence type="ECO:0000256" key="2">
    <source>
        <dbReference type="ARBA" id="ARBA00007362"/>
    </source>
</evidence>
<evidence type="ECO:0000259" key="7">
    <source>
        <dbReference type="Pfam" id="PF00892"/>
    </source>
</evidence>
<keyword evidence="5 6" id="KW-0472">Membrane</keyword>
<accession>A0A3L9ZK99</accession>
<dbReference type="InterPro" id="IPR037185">
    <property type="entry name" value="EmrE-like"/>
</dbReference>
<dbReference type="PANTHER" id="PTHR32322">
    <property type="entry name" value="INNER MEMBRANE TRANSPORTER"/>
    <property type="match status" value="1"/>
</dbReference>
<dbReference type="InterPro" id="IPR050638">
    <property type="entry name" value="AA-Vitamin_Transporters"/>
</dbReference>
<keyword evidence="4 6" id="KW-1133">Transmembrane helix</keyword>
<dbReference type="Proteomes" id="UP000280368">
    <property type="component" value="Unassembled WGS sequence"/>
</dbReference>
<reference evidence="8 9" key="1">
    <citation type="submission" date="2018-10" db="EMBL/GenBank/DDBJ databases">
        <title>Genomic Encyclopedia of Archaeal and Bacterial Type Strains, Phase II (KMG-II): from individual species to whole genera.</title>
        <authorList>
            <person name="Goeker M."/>
        </authorList>
    </citation>
    <scope>NUCLEOTIDE SEQUENCE [LARGE SCALE GENOMIC DNA]</scope>
    <source>
        <strain evidence="8 9">DSM 19727</strain>
    </source>
</reference>
<feature type="transmembrane region" description="Helical" evidence="6">
    <location>
        <begin position="182"/>
        <end position="204"/>
    </location>
</feature>